<dbReference type="InterPro" id="IPR032675">
    <property type="entry name" value="LRR_dom_sf"/>
</dbReference>
<feature type="coiled-coil region" evidence="4">
    <location>
        <begin position="1308"/>
        <end position="1361"/>
    </location>
</feature>
<keyword evidence="6" id="KW-0812">Transmembrane</keyword>
<feature type="signal peptide" evidence="7">
    <location>
        <begin position="1"/>
        <end position="19"/>
    </location>
</feature>
<comment type="caution">
    <text evidence="9">The sequence shown here is derived from an EMBL/GenBank/DDBJ whole genome shotgun (WGS) entry which is preliminary data.</text>
</comment>
<protein>
    <recommendedName>
        <fullName evidence="8">FZ domain-containing protein</fullName>
    </recommendedName>
</protein>
<dbReference type="SUPFAM" id="SSF52058">
    <property type="entry name" value="L domain-like"/>
    <property type="match status" value="2"/>
</dbReference>
<evidence type="ECO:0000256" key="2">
    <source>
        <dbReference type="ARBA" id="ARBA00022737"/>
    </source>
</evidence>
<organism evidence="9 10">
    <name type="scientific">Tetraparma gracilis</name>
    <dbReference type="NCBI Taxonomy" id="2962635"/>
    <lineage>
        <taxon>Eukaryota</taxon>
        <taxon>Sar</taxon>
        <taxon>Stramenopiles</taxon>
        <taxon>Ochrophyta</taxon>
        <taxon>Bolidophyceae</taxon>
        <taxon>Parmales</taxon>
        <taxon>Triparmaceae</taxon>
        <taxon>Tetraparma</taxon>
    </lineage>
</organism>
<evidence type="ECO:0000256" key="5">
    <source>
        <dbReference type="SAM" id="MobiDB-lite"/>
    </source>
</evidence>
<dbReference type="InterPro" id="IPR001611">
    <property type="entry name" value="Leu-rich_rpt"/>
</dbReference>
<dbReference type="PANTHER" id="PTHR24369:SF213">
    <property type="entry name" value="INSULIN LIKE GROWTH FACTOR BINDING PROTEIN ACID LABILE SUBUNIT"/>
    <property type="match status" value="1"/>
</dbReference>
<accession>A0ABQ6MGY8</accession>
<evidence type="ECO:0000313" key="10">
    <source>
        <dbReference type="Proteomes" id="UP001165060"/>
    </source>
</evidence>
<evidence type="ECO:0000259" key="8">
    <source>
        <dbReference type="PROSITE" id="PS50038"/>
    </source>
</evidence>
<dbReference type="InterPro" id="IPR003591">
    <property type="entry name" value="Leu-rich_rpt_typical-subtyp"/>
</dbReference>
<gene>
    <name evidence="9" type="ORF">TeGR_g11128</name>
</gene>
<dbReference type="SMART" id="SM00369">
    <property type="entry name" value="LRR_TYP"/>
    <property type="match status" value="15"/>
</dbReference>
<evidence type="ECO:0000256" key="1">
    <source>
        <dbReference type="ARBA" id="ARBA00022614"/>
    </source>
</evidence>
<feature type="region of interest" description="Disordered" evidence="5">
    <location>
        <begin position="602"/>
        <end position="623"/>
    </location>
</feature>
<evidence type="ECO:0000256" key="7">
    <source>
        <dbReference type="SAM" id="SignalP"/>
    </source>
</evidence>
<dbReference type="InterPro" id="IPR020067">
    <property type="entry name" value="Frizzled_dom"/>
</dbReference>
<reference evidence="9 10" key="1">
    <citation type="journal article" date="2023" name="Commun. Biol.">
        <title>Genome analysis of Parmales, the sister group of diatoms, reveals the evolutionary specialization of diatoms from phago-mixotrophs to photoautotrophs.</title>
        <authorList>
            <person name="Ban H."/>
            <person name="Sato S."/>
            <person name="Yoshikawa S."/>
            <person name="Yamada K."/>
            <person name="Nakamura Y."/>
            <person name="Ichinomiya M."/>
            <person name="Sato N."/>
            <person name="Blanc-Mathieu R."/>
            <person name="Endo H."/>
            <person name="Kuwata A."/>
            <person name="Ogata H."/>
        </authorList>
    </citation>
    <scope>NUCLEOTIDE SEQUENCE [LARGE SCALE GENOMIC DNA]</scope>
</reference>
<dbReference type="PROSITE" id="PS50038">
    <property type="entry name" value="FZ"/>
    <property type="match status" value="1"/>
</dbReference>
<feature type="transmembrane region" description="Helical" evidence="6">
    <location>
        <begin position="658"/>
        <end position="682"/>
    </location>
</feature>
<sequence length="2445" mass="269668">MFTLSEFFYLFALCISVQHKICPGANRPFNGLTALSTVFALVALCGSTAQFLVDCRNDCEAGKDDKCNWRLDPPVVPIDVPERVQIDCTFVKAVMVDKRGNGWDNTILSMSPRTNSPSTAAPSSFMQMTGPHTASCFAEKLDGTQGNSTFMGIDADSWCKKERFFCLSEECLEVEVSKHDVRTGKKLFYGPNDDDYTLQDMEHEWLVEVPTIDSQLCPSDGLESPIVLRGTADGEVHKKCPAGLESLSNDSVETKFECELVSYNETTGLVMREQPAFPSKQSLDDCEVFYNETTGLVMREQPACPSKQSLDDCEIVVDDVLHLNSTLHASRGCGRTLRFDSKGDELPLDEVIRLVLSTLDAMDDLPDVMLSMNMITSAEAMVDCVPALKTYLQNAMLPLCDGSCEPLGPCKSKCRDLRDVCSPLFEGIEGVKNLDALRGTGKTKPGLEVVSSGQFLKAGIPAETYSCFWSVVDTAAVDSCTSTGVGTGFPVMTDEVCSDIAELDDDGGDCARSAKQKYLKKVDKRCEEKKQVDKNFKEHCEKKFSDKEAANLKDFEDWLADRDLVVGVAFGLATLLIWATNGYHLLKARTRVGAAVNPVAGGSEVASDESEGGESETPLGGTAEERALARSRSRLNPKNKTLKLQQRDILDAESFIDAASYIGVACLIVSVILSLLGPIVAMKGFEGKEGKMDDIKWIFKVLGFGEDYQYYSGAKNRISYESLVLYLLSLVNIRLTLDGFVYWRYQMEVAKDLVLFPEKRLAALDFSPVLKYMFGIYIEYFDVASGGKYSRLYVVAMEVIENVLQLSHVNSLAGVVTWSELQVCITALTLNNIGAGVAICFYSAEVIAGVDIFFECVYVIINNIYIVNAAGYFLPRIMPLLVSMDMLRQCYQRRLSRRVEFNINQFIYQSRLREAMKSETFHIFSGSMLIQQAFRSDRREVKIPKDYGLDEQQIALYDIRMYVQACKEVDAGSPVAIMTVSLVLPDVSSREVLGYLVGFDDEIHTAGTEEGGVEVVDALSENHRVVFKQLILPTDDVLHDQLAYESARHSGRSGRASGGKQSDHDEDDGIVQRMARKTMGAVGAMGGIAKAGLTTMRPEQKKEGSLGNVATQALLEMDDDELDALDNVDGFNDERDCFLDSTWTSFEDGESFVISETSVLDGDADDAQEGVKITTIHDQNKADVLHSGYIIRPDSASVEAKPMTRVNIVMCVDYKNARSQSDLLSYDVGCRLNSLIALSESFRDAETEAILRQNKLLPRFGITKAELLAELREKERAAASLTGSFSGKRRRRKIKEGLIGVMPLGFVTAAKEKELEKALKDASKADDEIQATADNFHKIKVAELENDLQREAEELVKREVNGVYQFMVGVVFVALGVVLFIYTTAQAFRQKSICEDTFGTYFADGFFADPGCAMDSEELKVIDASDCELDGSDRLWDQLPQIASLETLILSDNVGLDMLPDFVNAVTFENMTRISINNTKVTTLSAEVLRKEGLWIDAPMNSTELTVDCSDSKVGIGGLPGLEYFADHLESLVVRGCNLTDAVFEEVLSWWKDESKTLRAVDASDNYIASLNQKTIADCGIKELNVSSNVIQSLPDGLQLKKIDVSFNRLDTSETRLPRGLLTDGGTANLAGNAGIDFIDTNFAVQNRINTIDLTGSSVKCLNWRANMQLEGPLPDWVASLAMLEEIDVSDTRITSLPTGVFSGSKSSLRTINLGSCERLEELDDEVFQDLAAVTSLNLEKTSLQALPDKVFEDMTSLEELGLKGLQLKNLTKNMFTGCGAVEEIDMSNQGIAGIGHYAFHGAEGIKTLKVNGNPDTKSVQAQAFHGLTQLATLEVDYTMLVEGGVSFDRGRLEAMKASLKNLVVYFHDLKELHDGINEMQLDSLVQNQSNLREISEKVLGSGASQLARFEVRLNGNVGEIGGEGWAFDPKRMGPSFLTRLTTLDLGDLNIVSLGEEGVLNLPNLMFLKVARNDITELGPRALEKLPKLRQFLTELWLGDSHIREIEPGAFNGLGKLETLYLSGNELKALDPRTFDGEVSDNLKTLNLNYNKLSVIPPGLFEKMHHVDNLYLGFNQIESLEPGALSGLHSMQFLYLQYNRFKELTDDMFQGANDNDNLVGINLEGNQISNLAKGCLNGMRGIKGLYLAGNEIEVVRADYFAGLVDLESEEGQLTFLELRNNRIENIMDASFIGLFDSNDGTLLDLGGNRLSQIRTHAFKHLKQGRLYLDDNELTYVGDGVFAPSFTFSSQTNYLVVYLNNNPGLEIEGPDTSQRWGSDPWHLHMHCDVMNDLYKTKCDCSSEDSFDCASYVCLDVFGVYEGDGWCDDGTYNVKLNCDEYSNDGGDCSDEPPVNCYDAYLPDWPDCEGFRDLQLCSGGAGEGGYCKKCEGLWCGVENPGGLPTRCFNKRGEGWRLNVKLGRCVNGAVARCTLFEEDGAAAEAGCYD</sequence>
<dbReference type="InterPro" id="IPR050541">
    <property type="entry name" value="LRR_TM_domain-containing"/>
</dbReference>
<keyword evidence="4" id="KW-0175">Coiled coil</keyword>
<dbReference type="InterPro" id="IPR026906">
    <property type="entry name" value="LRR_5"/>
</dbReference>
<keyword evidence="1" id="KW-0433">Leucine-rich repeat</keyword>
<keyword evidence="6" id="KW-0472">Membrane</keyword>
<dbReference type="Pfam" id="PF13855">
    <property type="entry name" value="LRR_8"/>
    <property type="match status" value="3"/>
</dbReference>
<dbReference type="PANTHER" id="PTHR24369">
    <property type="entry name" value="ANTIGEN BSP, PUTATIVE-RELATED"/>
    <property type="match status" value="1"/>
</dbReference>
<name>A0ABQ6MGY8_9STRA</name>
<feature type="chain" id="PRO_5045985046" description="FZ domain-containing protein" evidence="7">
    <location>
        <begin position="20"/>
        <end position="2445"/>
    </location>
</feature>
<proteinExistence type="predicted"/>
<dbReference type="Pfam" id="PF13306">
    <property type="entry name" value="LRR_5"/>
    <property type="match status" value="1"/>
</dbReference>
<feature type="region of interest" description="Disordered" evidence="5">
    <location>
        <begin position="1045"/>
        <end position="1067"/>
    </location>
</feature>
<evidence type="ECO:0000256" key="6">
    <source>
        <dbReference type="SAM" id="Phobius"/>
    </source>
</evidence>
<dbReference type="Proteomes" id="UP001165060">
    <property type="component" value="Unassembled WGS sequence"/>
</dbReference>
<dbReference type="PROSITE" id="PS51450">
    <property type="entry name" value="LRR"/>
    <property type="match status" value="1"/>
</dbReference>
<keyword evidence="7" id="KW-0732">Signal</keyword>
<keyword evidence="2" id="KW-0677">Repeat</keyword>
<evidence type="ECO:0000313" key="9">
    <source>
        <dbReference type="EMBL" id="GMI26099.1"/>
    </source>
</evidence>
<keyword evidence="6" id="KW-1133">Transmembrane helix</keyword>
<keyword evidence="10" id="KW-1185">Reference proteome</keyword>
<feature type="domain" description="FZ" evidence="8">
    <location>
        <begin position="308"/>
        <end position="426"/>
    </location>
</feature>
<evidence type="ECO:0000256" key="3">
    <source>
        <dbReference type="ARBA" id="ARBA00023157"/>
    </source>
</evidence>
<keyword evidence="3" id="KW-1015">Disulfide bond</keyword>
<evidence type="ECO:0000256" key="4">
    <source>
        <dbReference type="SAM" id="Coils"/>
    </source>
</evidence>
<dbReference type="Gene3D" id="3.80.10.10">
    <property type="entry name" value="Ribonuclease Inhibitor"/>
    <property type="match status" value="5"/>
</dbReference>
<dbReference type="EMBL" id="BRYB01000245">
    <property type="protein sequence ID" value="GMI26099.1"/>
    <property type="molecule type" value="Genomic_DNA"/>
</dbReference>